<dbReference type="RefSeq" id="WP_015498192.1">
    <property type="nucleotide sequence ID" value="NC_020911.1"/>
</dbReference>
<reference evidence="7 8" key="1">
    <citation type="journal article" date="2013" name="PLoS ONE">
        <title>Poles Apart: Arctic and Antarctic Octadecabacter strains Share High Genome Plasticity and a New Type of Xanthorhodopsin.</title>
        <authorList>
            <person name="Vollmers J."/>
            <person name="Voget S."/>
            <person name="Dietrich S."/>
            <person name="Gollnow K."/>
            <person name="Smits M."/>
            <person name="Meyer K."/>
            <person name="Brinkhoff T."/>
            <person name="Simon M."/>
            <person name="Daniel R."/>
        </authorList>
    </citation>
    <scope>NUCLEOTIDE SEQUENCE [LARGE SCALE GENOMIC DNA]</scope>
    <source>
        <strain evidence="7 8">307</strain>
    </source>
</reference>
<dbReference type="HOGENOM" id="CLU_062990_1_0_5"/>
<accession>M9R8P7</accession>
<evidence type="ECO:0000256" key="2">
    <source>
        <dbReference type="ARBA" id="ARBA00005722"/>
    </source>
</evidence>
<name>M9R8P7_9RHOB</name>
<evidence type="ECO:0000256" key="4">
    <source>
        <dbReference type="ARBA" id="ARBA00023136"/>
    </source>
</evidence>
<protein>
    <submittedName>
        <fullName evidence="7">Putative MipA-family protein</fullName>
    </submittedName>
</protein>
<dbReference type="KEGG" id="oat:OAN307_c03890"/>
<evidence type="ECO:0000313" key="8">
    <source>
        <dbReference type="Proteomes" id="UP000005307"/>
    </source>
</evidence>
<feature type="signal peptide" evidence="6">
    <location>
        <begin position="1"/>
        <end position="28"/>
    </location>
</feature>
<keyword evidence="4" id="KW-0472">Membrane</keyword>
<keyword evidence="8" id="KW-1185">Reference proteome</keyword>
<dbReference type="Proteomes" id="UP000005307">
    <property type="component" value="Chromosome"/>
</dbReference>
<organism evidence="7 8">
    <name type="scientific">Octadecabacter antarcticus 307</name>
    <dbReference type="NCBI Taxonomy" id="391626"/>
    <lineage>
        <taxon>Bacteria</taxon>
        <taxon>Pseudomonadati</taxon>
        <taxon>Pseudomonadota</taxon>
        <taxon>Alphaproteobacteria</taxon>
        <taxon>Rhodobacterales</taxon>
        <taxon>Roseobacteraceae</taxon>
        <taxon>Octadecabacter</taxon>
    </lineage>
</organism>
<dbReference type="STRING" id="391626.OAN307_c03890"/>
<evidence type="ECO:0000256" key="1">
    <source>
        <dbReference type="ARBA" id="ARBA00004442"/>
    </source>
</evidence>
<comment type="subcellular location">
    <subcellularLocation>
        <location evidence="1">Cell outer membrane</location>
    </subcellularLocation>
</comment>
<dbReference type="EMBL" id="CP003740">
    <property type="protein sequence ID" value="AGI66135.1"/>
    <property type="molecule type" value="Genomic_DNA"/>
</dbReference>
<gene>
    <name evidence="7" type="ORF">OAN307_c03890</name>
</gene>
<dbReference type="PANTHER" id="PTHR38776">
    <property type="entry name" value="MLTA-INTERACTING PROTEIN-RELATED"/>
    <property type="match status" value="1"/>
</dbReference>
<dbReference type="Pfam" id="PF06629">
    <property type="entry name" value="MipA"/>
    <property type="match status" value="1"/>
</dbReference>
<evidence type="ECO:0000256" key="5">
    <source>
        <dbReference type="ARBA" id="ARBA00023237"/>
    </source>
</evidence>
<dbReference type="OrthoDB" id="5462484at2"/>
<comment type="similarity">
    <text evidence="2">Belongs to the MipA/OmpV family.</text>
</comment>
<evidence type="ECO:0000313" key="7">
    <source>
        <dbReference type="EMBL" id="AGI66135.1"/>
    </source>
</evidence>
<sequence>MKIDQMQKMLAGPIVLMLLAGTSAPALAEDQLISGMVGGGLSYGSTFLGSDESEVGFIPLIDLEIGRYGFLNQRGIGLQNSTTLQNGELSYGLGIGYDFEERISKDDARLNGLPDVKAGALATLFMEYDVGRLTYGFEVQRGLSDDGPEGTRAKLYGTYRSQFGNSNRVQVSATPYLALADDAWMDAFFGITGDQALASGLAAFDPGAGLAQAGVTLTGSYALTERTILFTSLDLSTLAGDAKDSSVSFEDTQVSISTGVLFRL</sequence>
<dbReference type="InterPro" id="IPR010583">
    <property type="entry name" value="MipA"/>
</dbReference>
<dbReference type="PANTHER" id="PTHR38776:SF1">
    <property type="entry name" value="MLTA-INTERACTING PROTEIN-RELATED"/>
    <property type="match status" value="1"/>
</dbReference>
<dbReference type="GO" id="GO:0009279">
    <property type="term" value="C:cell outer membrane"/>
    <property type="evidence" value="ECO:0007669"/>
    <property type="project" value="UniProtKB-SubCell"/>
</dbReference>
<evidence type="ECO:0000256" key="3">
    <source>
        <dbReference type="ARBA" id="ARBA00022729"/>
    </source>
</evidence>
<feature type="chain" id="PRO_5004102615" evidence="6">
    <location>
        <begin position="29"/>
        <end position="264"/>
    </location>
</feature>
<evidence type="ECO:0000256" key="6">
    <source>
        <dbReference type="SAM" id="SignalP"/>
    </source>
</evidence>
<dbReference type="eggNOG" id="COG3713">
    <property type="taxonomic scope" value="Bacteria"/>
</dbReference>
<keyword evidence="5" id="KW-0998">Cell outer membrane</keyword>
<dbReference type="AlphaFoldDB" id="M9R8P7"/>
<proteinExistence type="inferred from homology"/>
<keyword evidence="3 6" id="KW-0732">Signal</keyword>